<dbReference type="AlphaFoldDB" id="A0AAN7TRL0"/>
<name>A0AAN7TRL0_9PEZI</name>
<comment type="caution">
    <text evidence="2">The sequence shown here is derived from an EMBL/GenBank/DDBJ whole genome shotgun (WGS) entry which is preliminary data.</text>
</comment>
<dbReference type="Proteomes" id="UP001310890">
    <property type="component" value="Unassembled WGS sequence"/>
</dbReference>
<dbReference type="EMBL" id="JAVRRL010000026">
    <property type="protein sequence ID" value="KAK5113082.1"/>
    <property type="molecule type" value="Genomic_DNA"/>
</dbReference>
<dbReference type="PANTHER" id="PTHR42085:SF2">
    <property type="entry name" value="F-BOX DOMAIN-CONTAINING PROTEIN"/>
    <property type="match status" value="1"/>
</dbReference>
<accession>A0AAN7TRL0</accession>
<evidence type="ECO:0000313" key="3">
    <source>
        <dbReference type="Proteomes" id="UP001310890"/>
    </source>
</evidence>
<dbReference type="InterPro" id="IPR038883">
    <property type="entry name" value="AN11006-like"/>
</dbReference>
<reference evidence="2" key="1">
    <citation type="submission" date="2023-08" db="EMBL/GenBank/DDBJ databases">
        <title>Black Yeasts Isolated from many extreme environments.</title>
        <authorList>
            <person name="Coleine C."/>
            <person name="Stajich J.E."/>
            <person name="Selbmann L."/>
        </authorList>
    </citation>
    <scope>NUCLEOTIDE SEQUENCE</scope>
    <source>
        <strain evidence="2">CCFEE 5401</strain>
    </source>
</reference>
<dbReference type="PANTHER" id="PTHR42085">
    <property type="entry name" value="F-BOX DOMAIN-CONTAINING PROTEIN"/>
    <property type="match status" value="1"/>
</dbReference>
<protein>
    <submittedName>
        <fullName evidence="2">Uncharacterized protein</fullName>
    </submittedName>
</protein>
<feature type="region of interest" description="Disordered" evidence="1">
    <location>
        <begin position="1"/>
        <end position="50"/>
    </location>
</feature>
<evidence type="ECO:0000313" key="2">
    <source>
        <dbReference type="EMBL" id="KAK5113082.1"/>
    </source>
</evidence>
<proteinExistence type="predicted"/>
<gene>
    <name evidence="2" type="ORF">LTR62_003661</name>
</gene>
<organism evidence="2 3">
    <name type="scientific">Meristemomyces frigidus</name>
    <dbReference type="NCBI Taxonomy" id="1508187"/>
    <lineage>
        <taxon>Eukaryota</taxon>
        <taxon>Fungi</taxon>
        <taxon>Dikarya</taxon>
        <taxon>Ascomycota</taxon>
        <taxon>Pezizomycotina</taxon>
        <taxon>Dothideomycetes</taxon>
        <taxon>Dothideomycetidae</taxon>
        <taxon>Mycosphaerellales</taxon>
        <taxon>Teratosphaeriaceae</taxon>
        <taxon>Meristemomyces</taxon>
    </lineage>
</organism>
<evidence type="ECO:0000256" key="1">
    <source>
        <dbReference type="SAM" id="MobiDB-lite"/>
    </source>
</evidence>
<sequence>MPPKASKKVKAEVTPEPPAKTTPKATTKSAPRETPKKATPSKKTKEPTVYNSVTKDTTVPIPIDVQYEGISEQAIQTKAGGYRAGIRLDSHDSFSLVKTYMVEGGDYDGHQVILLKPAKPFKFLSLPEEARKRVYMFYLAPKGVTNDVIVLDGRRANKDLYAKTYAEGSKSRVALLAVNHEVHAEALPLLYATTIRLDSTTSLVDFMSQLSSRYKLLLKSLSIKSYIKGTSRNSMHFLAEARNLTRLYFESGVFAEGDPNKAAKAFYADAYKFLEAIGAARGDKAAGVDVLGFGKEALQFKDEGKVLRPWEPELVEEFKENLRLKLK</sequence>